<evidence type="ECO:0000313" key="1">
    <source>
        <dbReference type="EMBL" id="JAE38428.1"/>
    </source>
</evidence>
<protein>
    <submittedName>
        <fullName evidence="1">Uncharacterized protein</fullName>
    </submittedName>
</protein>
<reference evidence="1" key="2">
    <citation type="journal article" date="2015" name="Data Brief">
        <title>Shoot transcriptome of the giant reed, Arundo donax.</title>
        <authorList>
            <person name="Barrero R.A."/>
            <person name="Guerrero F.D."/>
            <person name="Moolhuijzen P."/>
            <person name="Goolsby J.A."/>
            <person name="Tidwell J."/>
            <person name="Bellgard S.E."/>
            <person name="Bellgard M.I."/>
        </authorList>
    </citation>
    <scope>NUCLEOTIDE SEQUENCE</scope>
    <source>
        <tissue evidence="1">Shoot tissue taken approximately 20 cm above the soil surface</tissue>
    </source>
</reference>
<dbReference type="EMBL" id="GBRH01159468">
    <property type="protein sequence ID" value="JAE38428.1"/>
    <property type="molecule type" value="Transcribed_RNA"/>
</dbReference>
<accession>A0A0A9HZT1</accession>
<organism evidence="1">
    <name type="scientific">Arundo donax</name>
    <name type="common">Giant reed</name>
    <name type="synonym">Donax arundinaceus</name>
    <dbReference type="NCBI Taxonomy" id="35708"/>
    <lineage>
        <taxon>Eukaryota</taxon>
        <taxon>Viridiplantae</taxon>
        <taxon>Streptophyta</taxon>
        <taxon>Embryophyta</taxon>
        <taxon>Tracheophyta</taxon>
        <taxon>Spermatophyta</taxon>
        <taxon>Magnoliopsida</taxon>
        <taxon>Liliopsida</taxon>
        <taxon>Poales</taxon>
        <taxon>Poaceae</taxon>
        <taxon>PACMAD clade</taxon>
        <taxon>Arundinoideae</taxon>
        <taxon>Arundineae</taxon>
        <taxon>Arundo</taxon>
    </lineage>
</organism>
<proteinExistence type="predicted"/>
<sequence length="32" mass="3349">MASSWNTMETRAASSQPCTRARTCRTCAAGAA</sequence>
<name>A0A0A9HZT1_ARUDO</name>
<dbReference type="AlphaFoldDB" id="A0A0A9HZT1"/>
<reference evidence="1" key="1">
    <citation type="submission" date="2014-09" db="EMBL/GenBank/DDBJ databases">
        <authorList>
            <person name="Magalhaes I.L.F."/>
            <person name="Oliveira U."/>
            <person name="Santos F.R."/>
            <person name="Vidigal T.H.D.A."/>
            <person name="Brescovit A.D."/>
            <person name="Santos A.J."/>
        </authorList>
    </citation>
    <scope>NUCLEOTIDE SEQUENCE</scope>
    <source>
        <tissue evidence="1">Shoot tissue taken approximately 20 cm above the soil surface</tissue>
    </source>
</reference>